<dbReference type="PANTHER" id="PTHR12215:SF10">
    <property type="entry name" value="L-AMINOADIPATE-SEMIALDEHYDE DEHYDROGENASE-PHOSPHOPANTETHEINYL TRANSFERASE"/>
    <property type="match status" value="1"/>
</dbReference>
<gene>
    <name evidence="4" type="ORF">WMO62_15075</name>
</gene>
<dbReference type="EMBL" id="JBBMFC010000049">
    <property type="protein sequence ID" value="MEQ2580130.1"/>
    <property type="molecule type" value="Genomic_DNA"/>
</dbReference>
<keyword evidence="5" id="KW-1185">Reference proteome</keyword>
<comment type="caution">
    <text evidence="4">The sequence shown here is derived from an EMBL/GenBank/DDBJ whole genome shotgun (WGS) entry which is preliminary data.</text>
</comment>
<dbReference type="SUPFAM" id="SSF56214">
    <property type="entry name" value="4'-phosphopantetheinyl transferase"/>
    <property type="match status" value="2"/>
</dbReference>
<keyword evidence="2 4" id="KW-0808">Transferase</keyword>
<dbReference type="InterPro" id="IPR050559">
    <property type="entry name" value="P-Pant_transferase_sf"/>
</dbReference>
<name>A0ABV1I5M2_9FIRM</name>
<evidence type="ECO:0000256" key="1">
    <source>
        <dbReference type="ARBA" id="ARBA00010990"/>
    </source>
</evidence>
<dbReference type="InterPro" id="IPR008278">
    <property type="entry name" value="4-PPantetheinyl_Trfase_dom"/>
</dbReference>
<dbReference type="Gene3D" id="3.90.470.20">
    <property type="entry name" value="4'-phosphopantetheinyl transferase domain"/>
    <property type="match status" value="2"/>
</dbReference>
<proteinExistence type="inferred from homology"/>
<comment type="similarity">
    <text evidence="1">Belongs to the P-Pant transferase superfamily. Gsp/Sfp/HetI/AcpT family.</text>
</comment>
<sequence>MIRVFTMKAVGKDFLAASWSPYLTEERKKLADRKKGERERQLFLGAEVLLNLSLQQVDARIPIPAKYKRNEHGKPYLDDRQDIYVNWSHSGDYVICAVADREVGIDLQYAGKEPKKSLVRKLLQPDELHFYENIPESERQRLFYEYWAVKESFLKVLGTGFATPLDRFYVEFRKGSDVSDAVKKNAMKVPYIIQNINHKQYLCRLLSVKDEGYTAALCIESLDKSLQEGELFSTLEVEEIEE</sequence>
<evidence type="ECO:0000259" key="3">
    <source>
        <dbReference type="Pfam" id="PF01648"/>
    </source>
</evidence>
<dbReference type="PANTHER" id="PTHR12215">
    <property type="entry name" value="PHOSPHOPANTETHEINE TRANSFERASE"/>
    <property type="match status" value="1"/>
</dbReference>
<dbReference type="GO" id="GO:0016740">
    <property type="term" value="F:transferase activity"/>
    <property type="evidence" value="ECO:0007669"/>
    <property type="project" value="UniProtKB-KW"/>
</dbReference>
<dbReference type="RefSeq" id="WP_349145192.1">
    <property type="nucleotide sequence ID" value="NZ_JBBMFC010000049.1"/>
</dbReference>
<evidence type="ECO:0000313" key="4">
    <source>
        <dbReference type="EMBL" id="MEQ2580130.1"/>
    </source>
</evidence>
<accession>A0ABV1I5M2</accession>
<dbReference type="Pfam" id="PF01648">
    <property type="entry name" value="ACPS"/>
    <property type="match status" value="1"/>
</dbReference>
<evidence type="ECO:0000256" key="2">
    <source>
        <dbReference type="ARBA" id="ARBA00022679"/>
    </source>
</evidence>
<reference evidence="4 5" key="1">
    <citation type="submission" date="2024-03" db="EMBL/GenBank/DDBJ databases">
        <title>Human intestinal bacterial collection.</title>
        <authorList>
            <person name="Pauvert C."/>
            <person name="Hitch T.C.A."/>
            <person name="Clavel T."/>
        </authorList>
    </citation>
    <scope>NUCLEOTIDE SEQUENCE [LARGE SCALE GENOMIC DNA]</scope>
    <source>
        <strain evidence="4 5">CLA-AA-H78B</strain>
    </source>
</reference>
<dbReference type="Proteomes" id="UP001470288">
    <property type="component" value="Unassembled WGS sequence"/>
</dbReference>
<feature type="domain" description="4'-phosphopantetheinyl transferase" evidence="3">
    <location>
        <begin position="103"/>
        <end position="179"/>
    </location>
</feature>
<protein>
    <submittedName>
        <fullName evidence="4">4'-phosphopantetheinyl transferase superfamily protein</fullName>
    </submittedName>
</protein>
<dbReference type="InterPro" id="IPR037143">
    <property type="entry name" value="4-PPantetheinyl_Trfase_dom_sf"/>
</dbReference>
<organism evidence="4 5">
    <name type="scientific">Hominiventricola aquisgranensis</name>
    <dbReference type="NCBI Taxonomy" id="3133164"/>
    <lineage>
        <taxon>Bacteria</taxon>
        <taxon>Bacillati</taxon>
        <taxon>Bacillota</taxon>
        <taxon>Clostridia</taxon>
        <taxon>Lachnospirales</taxon>
        <taxon>Lachnospiraceae</taxon>
        <taxon>Hominiventricola</taxon>
    </lineage>
</organism>
<evidence type="ECO:0000313" key="5">
    <source>
        <dbReference type="Proteomes" id="UP001470288"/>
    </source>
</evidence>